<protein>
    <submittedName>
        <fullName evidence="1">Uncharacterized protein</fullName>
    </submittedName>
</protein>
<keyword evidence="2" id="KW-1185">Reference proteome</keyword>
<organism evidence="1 2">
    <name type="scientific">Gracilariopsis chorda</name>
    <dbReference type="NCBI Taxonomy" id="448386"/>
    <lineage>
        <taxon>Eukaryota</taxon>
        <taxon>Rhodophyta</taxon>
        <taxon>Florideophyceae</taxon>
        <taxon>Rhodymeniophycidae</taxon>
        <taxon>Gracilariales</taxon>
        <taxon>Gracilariaceae</taxon>
        <taxon>Gracilariopsis</taxon>
    </lineage>
</organism>
<sequence>MNENAFLIPQLVFSNRLPVVHRKVCDTRKAVVLGTTVSPKPEPLVQEVAQRLRNDLPNLFNSKLDTHYSIYSDDVLFEDPLNKFRGVQRYKSNISFLGSSFVFSDAELRLFDLLIIGDEQNIIRTRWRLSMLVNFPWRPCISFTGQSDYVVNLSTGKVVEHIDYWDSLDDSSFFSLPAFRDFVYQTRPGVVSLNDLGGFELLKRTADFQIRKFNILNRDGVILKRRTGHTSLPSWELARKQIDNGCLLEIVAVLQLQDSLNSVQQFATSEQKLRNLVARTPFVVAGERCIYVEESVQRRPVHEVWLELVQADARVEA</sequence>
<dbReference type="EMBL" id="NBIV01000033">
    <property type="protein sequence ID" value="PXF46740.1"/>
    <property type="molecule type" value="Genomic_DNA"/>
</dbReference>
<dbReference type="SUPFAM" id="SSF54427">
    <property type="entry name" value="NTF2-like"/>
    <property type="match status" value="1"/>
</dbReference>
<accession>A0A2V3J055</accession>
<reference evidence="1 2" key="1">
    <citation type="journal article" date="2018" name="Mol. Biol. Evol.">
        <title>Analysis of the draft genome of the red seaweed Gracilariopsis chorda provides insights into genome size evolution in Rhodophyta.</title>
        <authorList>
            <person name="Lee J."/>
            <person name="Yang E.C."/>
            <person name="Graf L."/>
            <person name="Yang J.H."/>
            <person name="Qiu H."/>
            <person name="Zel Zion U."/>
            <person name="Chan C.X."/>
            <person name="Stephens T.G."/>
            <person name="Weber A.P.M."/>
            <person name="Boo G.H."/>
            <person name="Boo S.M."/>
            <person name="Kim K.M."/>
            <person name="Shin Y."/>
            <person name="Jung M."/>
            <person name="Lee S.J."/>
            <person name="Yim H.S."/>
            <person name="Lee J.H."/>
            <person name="Bhattacharya D."/>
            <person name="Yoon H.S."/>
        </authorList>
    </citation>
    <scope>NUCLEOTIDE SEQUENCE [LARGE SCALE GENOMIC DNA]</scope>
    <source>
        <strain evidence="1 2">SKKU-2015</strain>
        <tissue evidence="1">Whole body</tissue>
    </source>
</reference>
<dbReference type="OrthoDB" id="348976at2759"/>
<dbReference type="Proteomes" id="UP000247409">
    <property type="component" value="Unassembled WGS sequence"/>
</dbReference>
<gene>
    <name evidence="1" type="ORF">BWQ96_03431</name>
</gene>
<evidence type="ECO:0000313" key="2">
    <source>
        <dbReference type="Proteomes" id="UP000247409"/>
    </source>
</evidence>
<dbReference type="InterPro" id="IPR032710">
    <property type="entry name" value="NTF2-like_dom_sf"/>
</dbReference>
<comment type="caution">
    <text evidence="1">The sequence shown here is derived from an EMBL/GenBank/DDBJ whole genome shotgun (WGS) entry which is preliminary data.</text>
</comment>
<dbReference type="STRING" id="448386.A0A2V3J055"/>
<dbReference type="InterPro" id="IPR018790">
    <property type="entry name" value="DUF2358"/>
</dbReference>
<dbReference type="AlphaFoldDB" id="A0A2V3J055"/>
<dbReference type="PANTHER" id="PTHR34123:SF1">
    <property type="entry name" value="OS04G0578200 PROTEIN"/>
    <property type="match status" value="1"/>
</dbReference>
<name>A0A2V3J055_9FLOR</name>
<evidence type="ECO:0000313" key="1">
    <source>
        <dbReference type="EMBL" id="PXF46740.1"/>
    </source>
</evidence>
<dbReference type="Pfam" id="PF10184">
    <property type="entry name" value="DUF2358"/>
    <property type="match status" value="1"/>
</dbReference>
<dbReference type="PANTHER" id="PTHR34123">
    <property type="entry name" value="OS04G0578200 PROTEIN"/>
    <property type="match status" value="1"/>
</dbReference>
<proteinExistence type="predicted"/>